<dbReference type="EC" id="1.-.-.-" evidence="3"/>
<dbReference type="AlphaFoldDB" id="A0ABD5E451"/>
<gene>
    <name evidence="3" type="ORF">RM574_11985</name>
</gene>
<dbReference type="Pfam" id="PF00296">
    <property type="entry name" value="Bac_luciferase"/>
    <property type="match status" value="1"/>
</dbReference>
<dbReference type="InterPro" id="IPR019949">
    <property type="entry name" value="CmoO-like"/>
</dbReference>
<dbReference type="GO" id="GO:0016491">
    <property type="term" value="F:oxidoreductase activity"/>
    <property type="evidence" value="ECO:0007669"/>
    <property type="project" value="UniProtKB-KW"/>
</dbReference>
<dbReference type="NCBIfam" id="TIGR03558">
    <property type="entry name" value="oxido_grp_1"/>
    <property type="match status" value="1"/>
</dbReference>
<proteinExistence type="predicted"/>
<comment type="caution">
    <text evidence="3">The sequence shown here is derived from an EMBL/GenBank/DDBJ whole genome shotgun (WGS) entry which is preliminary data.</text>
</comment>
<comment type="similarity">
    <text evidence="1">To bacterial alkanal monooxygenase alpha and beta chains.</text>
</comment>
<dbReference type="EMBL" id="JAVRER010000014">
    <property type="protein sequence ID" value="MDT0416211.1"/>
    <property type="molecule type" value="Genomic_DNA"/>
</dbReference>
<dbReference type="PANTHER" id="PTHR30137:SF6">
    <property type="entry name" value="LUCIFERASE-LIKE MONOOXYGENASE"/>
    <property type="match status" value="1"/>
</dbReference>
<feature type="domain" description="Luciferase-like" evidence="2">
    <location>
        <begin position="9"/>
        <end position="309"/>
    </location>
</feature>
<organism evidence="3 4">
    <name type="scientific">Streptomyces evansiae</name>
    <dbReference type="NCBI Taxonomy" id="3075535"/>
    <lineage>
        <taxon>Bacteria</taxon>
        <taxon>Bacillati</taxon>
        <taxon>Actinomycetota</taxon>
        <taxon>Actinomycetes</taxon>
        <taxon>Kitasatosporales</taxon>
        <taxon>Streptomycetaceae</taxon>
        <taxon>Streptomyces</taxon>
    </lineage>
</organism>
<dbReference type="Proteomes" id="UP001183607">
    <property type="component" value="Unassembled WGS sequence"/>
</dbReference>
<dbReference type="Gene3D" id="3.20.20.30">
    <property type="entry name" value="Luciferase-like domain"/>
    <property type="match status" value="1"/>
</dbReference>
<keyword evidence="3" id="KW-0560">Oxidoreductase</keyword>
<evidence type="ECO:0000313" key="3">
    <source>
        <dbReference type="EMBL" id="MDT0416211.1"/>
    </source>
</evidence>
<evidence type="ECO:0000313" key="4">
    <source>
        <dbReference type="Proteomes" id="UP001183607"/>
    </source>
</evidence>
<name>A0ABD5E451_9ACTN</name>
<reference evidence="4" key="1">
    <citation type="submission" date="2023-07" db="EMBL/GenBank/DDBJ databases">
        <title>30 novel species of actinomycetes from the DSMZ collection.</title>
        <authorList>
            <person name="Nouioui I."/>
        </authorList>
    </citation>
    <scope>NUCLEOTIDE SEQUENCE [LARGE SCALE GENOMIC DNA]</scope>
    <source>
        <strain evidence="4">DSM 41982</strain>
    </source>
</reference>
<evidence type="ECO:0000259" key="2">
    <source>
        <dbReference type="Pfam" id="PF00296"/>
    </source>
</evidence>
<evidence type="ECO:0000256" key="1">
    <source>
        <dbReference type="ARBA" id="ARBA00007789"/>
    </source>
</evidence>
<dbReference type="InterPro" id="IPR050766">
    <property type="entry name" value="Bact_Lucif_Oxidored"/>
</dbReference>
<dbReference type="InterPro" id="IPR036661">
    <property type="entry name" value="Luciferase-like_sf"/>
</dbReference>
<sequence>MSSAIDTTTFSVLDRSRVREGHSAGEALRDTVALAREAEALGYHRFWVAEHHGVPGVAGAAPLVLATAVAGATERIRVGTGGVMLPNHRPFVVAEQFGVLAGLHPGRADLGLGRSVGFTNEVRRALGHDKEDAALERFGAQLAELRGWFDGTQSTYPGVRAVTAEGLRPPFFVLATGRGAGLAARAGLPLVIAAVRGEDELLRALDAYRADFRPSPGNPDPYVVLSGTVAVAGTTEEARRLLLPEAYASMWSRTRGVFPPLLPAEEVARRTLGERERPLYEDALRGHVAGTEEEVAAELERLLSRTGADEYLVTTSTYDRAALVDSYRRLARLTGLAGRTGQ</sequence>
<dbReference type="InterPro" id="IPR011251">
    <property type="entry name" value="Luciferase-like_dom"/>
</dbReference>
<dbReference type="SUPFAM" id="SSF51679">
    <property type="entry name" value="Bacterial luciferase-like"/>
    <property type="match status" value="1"/>
</dbReference>
<accession>A0ABD5E451</accession>
<protein>
    <submittedName>
        <fullName evidence="3">LLM class flavin-dependent oxidoreductase</fullName>
        <ecNumber evidence="3">1.-.-.-</ecNumber>
    </submittedName>
</protein>
<dbReference type="PANTHER" id="PTHR30137">
    <property type="entry name" value="LUCIFERASE-LIKE MONOOXYGENASE"/>
    <property type="match status" value="1"/>
</dbReference>